<keyword evidence="4" id="KW-0378">Hydrolase</keyword>
<dbReference type="PANTHER" id="PTHR43856">
    <property type="entry name" value="CARDIOLIPIN HYDROLASE"/>
    <property type="match status" value="1"/>
</dbReference>
<dbReference type="InterPro" id="IPR051406">
    <property type="entry name" value="PLD_domain"/>
</dbReference>
<feature type="domain" description="Phospholipase D-like" evidence="7">
    <location>
        <begin position="194"/>
        <end position="292"/>
    </location>
</feature>
<evidence type="ECO:0000259" key="7">
    <source>
        <dbReference type="Pfam" id="PF13091"/>
    </source>
</evidence>
<name>A0A2I1DIZ2_9PROT</name>
<organism evidence="8 9">
    <name type="scientific">Acidithiobacillus marinus</name>
    <dbReference type="NCBI Taxonomy" id="187490"/>
    <lineage>
        <taxon>Bacteria</taxon>
        <taxon>Pseudomonadati</taxon>
        <taxon>Pseudomonadota</taxon>
        <taxon>Acidithiobacillia</taxon>
        <taxon>Acidithiobacillales</taxon>
        <taxon>Acidithiobacillaceae</taxon>
        <taxon>Acidithiobacillus</taxon>
    </lineage>
</organism>
<dbReference type="Gene3D" id="3.30.870.10">
    <property type="entry name" value="Endonuclease Chain A"/>
    <property type="match status" value="2"/>
</dbReference>
<proteinExistence type="inferred from homology"/>
<keyword evidence="9" id="KW-1185">Reference proteome</keyword>
<keyword evidence="6" id="KW-0443">Lipid metabolism</keyword>
<dbReference type="EC" id="3.1.4.4" evidence="3"/>
<evidence type="ECO:0000256" key="4">
    <source>
        <dbReference type="ARBA" id="ARBA00022801"/>
    </source>
</evidence>
<comment type="catalytic activity">
    <reaction evidence="1">
        <text>a 1,2-diacyl-sn-glycero-3-phosphocholine + H2O = a 1,2-diacyl-sn-glycero-3-phosphate + choline + H(+)</text>
        <dbReference type="Rhea" id="RHEA:14445"/>
        <dbReference type="ChEBI" id="CHEBI:15354"/>
        <dbReference type="ChEBI" id="CHEBI:15377"/>
        <dbReference type="ChEBI" id="CHEBI:15378"/>
        <dbReference type="ChEBI" id="CHEBI:57643"/>
        <dbReference type="ChEBI" id="CHEBI:58608"/>
        <dbReference type="EC" id="3.1.4.4"/>
    </reaction>
</comment>
<keyword evidence="5" id="KW-0442">Lipid degradation</keyword>
<dbReference type="OrthoDB" id="92272at2"/>
<evidence type="ECO:0000256" key="3">
    <source>
        <dbReference type="ARBA" id="ARBA00012027"/>
    </source>
</evidence>
<dbReference type="Pfam" id="PF13091">
    <property type="entry name" value="PLDc_2"/>
    <property type="match status" value="2"/>
</dbReference>
<evidence type="ECO:0000256" key="1">
    <source>
        <dbReference type="ARBA" id="ARBA00000798"/>
    </source>
</evidence>
<dbReference type="GO" id="GO:0004630">
    <property type="term" value="F:phospholipase D activity"/>
    <property type="evidence" value="ECO:0007669"/>
    <property type="project" value="UniProtKB-EC"/>
</dbReference>
<dbReference type="AlphaFoldDB" id="A0A2I1DIZ2"/>
<dbReference type="CDD" id="cd09128">
    <property type="entry name" value="PLDc_unchar1_2"/>
    <property type="match status" value="1"/>
</dbReference>
<dbReference type="RefSeq" id="WP_101538714.1">
    <property type="nucleotide sequence ID" value="NZ_MXAV01000048.1"/>
</dbReference>
<protein>
    <recommendedName>
        <fullName evidence="3">phospholipase D</fullName>
        <ecNumber evidence="3">3.1.4.4</ecNumber>
    </recommendedName>
</protein>
<dbReference type="SUPFAM" id="SSF56024">
    <property type="entry name" value="Phospholipase D/nuclease"/>
    <property type="match status" value="2"/>
</dbReference>
<dbReference type="PANTHER" id="PTHR43856:SF1">
    <property type="entry name" value="MITOCHONDRIAL CARDIOLIPIN HYDROLASE"/>
    <property type="match status" value="1"/>
</dbReference>
<dbReference type="Proteomes" id="UP000234329">
    <property type="component" value="Unassembled WGS sequence"/>
</dbReference>
<evidence type="ECO:0000256" key="5">
    <source>
        <dbReference type="ARBA" id="ARBA00022963"/>
    </source>
</evidence>
<sequence length="300" mass="33808">MHVYVEPNAGVTPIVRLIQSARKEVNLEVYFLSDRKILDALHAAEARGVHVRIILEKKPYKMPAWKVQKEKQEAVATGAAFKWAPYRFTSHGYHWAFMHEKAICTASTCEIGSPNFGWSDFHRNRDYMVVTSNPTIVKAANSVFNADWTRTHAPEWAHRVLVLSPGTSQQQILSVIHQPGPIDIESEELGDDRAALEAIAAKGHDVRIILPASISSKDRKNAQWLESHGVQVRLMPVKPLYDHPKMICTNNEAFIGSENLSEVSLMDNREMGLILHNSGNLQVLRDTFARDWENSAPLSQ</sequence>
<evidence type="ECO:0000256" key="2">
    <source>
        <dbReference type="ARBA" id="ARBA00008664"/>
    </source>
</evidence>
<dbReference type="InterPro" id="IPR025202">
    <property type="entry name" value="PLD-like_dom"/>
</dbReference>
<dbReference type="GO" id="GO:0016042">
    <property type="term" value="P:lipid catabolic process"/>
    <property type="evidence" value="ECO:0007669"/>
    <property type="project" value="UniProtKB-KW"/>
</dbReference>
<comment type="caution">
    <text evidence="8">The sequence shown here is derived from an EMBL/GenBank/DDBJ whole genome shotgun (WGS) entry which is preliminary data.</text>
</comment>
<dbReference type="GO" id="GO:0016891">
    <property type="term" value="F:RNA endonuclease activity producing 5'-phosphomonoesters, hydrolytic mechanism"/>
    <property type="evidence" value="ECO:0007669"/>
    <property type="project" value="TreeGrafter"/>
</dbReference>
<accession>A0A2I1DIZ2</accession>
<evidence type="ECO:0000313" key="8">
    <source>
        <dbReference type="EMBL" id="PKY09844.1"/>
    </source>
</evidence>
<dbReference type="EMBL" id="MXAV01000048">
    <property type="protein sequence ID" value="PKY09844.1"/>
    <property type="molecule type" value="Genomic_DNA"/>
</dbReference>
<evidence type="ECO:0000256" key="6">
    <source>
        <dbReference type="ARBA" id="ARBA00023098"/>
    </source>
</evidence>
<evidence type="ECO:0000313" key="9">
    <source>
        <dbReference type="Proteomes" id="UP000234329"/>
    </source>
</evidence>
<reference evidence="8 9" key="1">
    <citation type="submission" date="2017-03" db="EMBL/GenBank/DDBJ databases">
        <title>Draft genime sequence of the acidophilic sulfur-oxidizing bacterium Acidithiobacillus sp. SH, isolated from seawater.</title>
        <authorList>
            <person name="Sharmin S."/>
            <person name="Tokuhisa M."/>
            <person name="Kanao T."/>
            <person name="Kamimura K."/>
        </authorList>
    </citation>
    <scope>NUCLEOTIDE SEQUENCE [LARGE SCALE GENOMIC DNA]</scope>
    <source>
        <strain evidence="8 9">SH</strain>
    </source>
</reference>
<feature type="domain" description="Phospholipase D-like" evidence="7">
    <location>
        <begin position="14"/>
        <end position="148"/>
    </location>
</feature>
<comment type="similarity">
    <text evidence="2">Belongs to the phospholipase D family.</text>
</comment>
<dbReference type="InParanoid" id="A0A2I1DIZ2"/>
<gene>
    <name evidence="8" type="ORF">B1757_12915</name>
</gene>